<evidence type="ECO:0000313" key="8">
    <source>
        <dbReference type="Proteomes" id="UP000226431"/>
    </source>
</evidence>
<dbReference type="GO" id="GO:0051307">
    <property type="term" value="P:meiotic chromosome separation"/>
    <property type="evidence" value="ECO:0007669"/>
    <property type="project" value="TreeGrafter"/>
</dbReference>
<keyword evidence="3" id="KW-0378">Hydrolase</keyword>
<dbReference type="EC" id="3.4.22.49" evidence="2"/>
<evidence type="ECO:0000259" key="6">
    <source>
        <dbReference type="PROSITE" id="PS51700"/>
    </source>
</evidence>
<feature type="compositionally biased region" description="Low complexity" evidence="5">
    <location>
        <begin position="1309"/>
        <end position="1319"/>
    </location>
</feature>
<dbReference type="Gene3D" id="1.25.40.10">
    <property type="entry name" value="Tetratricopeptide repeat domain"/>
    <property type="match status" value="1"/>
</dbReference>
<gene>
    <name evidence="7" type="ORF">CDD80_3022</name>
</gene>
<dbReference type="PROSITE" id="PS51700">
    <property type="entry name" value="SEPARIN"/>
    <property type="match status" value="1"/>
</dbReference>
<feature type="compositionally biased region" description="Low complexity" evidence="5">
    <location>
        <begin position="1271"/>
        <end position="1302"/>
    </location>
</feature>
<dbReference type="SUPFAM" id="SSF48452">
    <property type="entry name" value="TPR-like"/>
    <property type="match status" value="1"/>
</dbReference>
<feature type="region of interest" description="Disordered" evidence="5">
    <location>
        <begin position="1252"/>
        <end position="1319"/>
    </location>
</feature>
<proteinExistence type="predicted"/>
<sequence length="2052" mass="222716">MAQIQAKVDAVKAAVLSTSSCTPATVVTVKELLLSDAELKIKPAARGAKTSASVKTKTSRCNDNKNTLLGPRERTALATHIINATLKSLAEAAKPLPPSTPGKQGENNTKQTARSRSLRRSISAPLSPLQPRTLNRVATSPNLAAKEVRHVPSSQSTGCLATVECARTAFACLRTVKGPVLEGQADYQLENGMSVLIGRLLSLGFYDQAARELRMLKRRLEGFMTTTTTTTKNPKTTPVDTAGITDLLDFGANVPEHSLAAVTACQTQVIKLVAATKKPSQVEALLPALQESNPSSTIGLLSRLAAASDKEAQKAARQTASLCQTLLSAVPSVSGSEDGVATEPRLSPNPTVVFELQALALRTQMKWWKLAGHDGDVDDEILSPLARCSRALVRRQKTDDTLIYQTLVSAFEAVMILVRSQKQQPAESAKSPLSSLYQMLGSTAHAARQYDDACDWLQRLRSCLSPETDFVVRVFSLKARTLAASLKRPDAPSNLEQLVRDVIAGLDGSLSGTVSELNELLDSLSIARRSVVGLLKGAMDAKPTMAKAPETLIALAKDFVLRYPRFVRRWLGTPPGKDACAKQMIQFEQRRDAVMQVIGPVLDAALTVLRGNMGTCEWQGVDDVLQHCALLLQTVGSEQLGAYHVKISNLYFAVFLELRRRKDSSKTLLQALSRSVHAVPPTMREKAQLLTKLELFADLCREAGRIDDAVRTLRSICTNMAEDGVLSDVAAALASQPPALAWASTDKAASLSRALRSIARLDKSWTDWTFFLPEAERAAVLEHLMHLGSSFAPLRLHDPTLTALLRLYAPDRYPVRRLRVLLYVLYQNIGEEADSTELASELDLALEQLQREDMSEDAALCHYVPHLEAYHGLIAAMAESETELAADKVRGSLSAWTAMAASCRTRDDLYTVIDNPDDLLDHLQSLQHLAALRGDDQLQLAVAQLSMRLAEVSSASEAEPGLDNLIASRNQLAAHQVAVGSYAQAMDTLEQTKLLIEERKGGISQGVLADFYLTRAECYSGVDGFEEALRCISKANAICGQPQSTWARSRCHATVALSAASLLQSTVSLQRGDVEEALTAVKTSVRMLSHDWAKLETSSAAETSMSETSSASIEEVKASRTGGPRLWRLASPLLRSLLHLSSVYAHIGMFQETVYYAESAWKVAEGTQSSLFKAQVSAWTGSVYEKADMAAKAFAQYEEAERCMPEGACAWRVRIARQMGDFYGGLGDGEKARRFLDMAEAAIHHLSASNEEAVPAGAAPAQAKTQREATASRVTRKGTTTTTRATTRATTTKTTTTTTTRTVSRKPRTGALAPAKSAAAPALTQAPKDVYQSSMLTTVMVSRAMSLIRQEEWSSALSVLERVRGLPKLVGASSLEQVTLAASLIGQSMEQMVSDPVFSVVQESTLSLPAVCGTDRAEKTVVGLSPPRTGRKGSSRERTGPAFAEALRQAQTLLTEAHGTALTRGDSGMLHRISALLQGTVVLLSATSTARAVSSGSVAVDLGRNAVWARERNSVRASGRRWSPETTPADLARFQKKYVETMPRGWSVISLSLSDNGHDLCISKLQAGHSPFILRLPLERANSRDADSDVFNFEHGRQELQAIVKLANETSHSARELRAKGERTAWWAQREALDGRLRELVATMETTWLGGFRGILAQQQRPRPDLLARFHKSFQRILDGGLPSRRRRMRGSNKAVTLDPRILDLFVGLGDPDAAEADYDEALTDLLYFVVDILQFHGERNAYDEIDFDAMVVETHDALRGYYSAARTGAGAGTGVGADAGAHTVLVLDKALHGFPWESLPCMRGLAVSRVPSLACLGRLLAEAEMPSDDHLPRGHYISGSSGTLVLNPSSDLDRTQAFFQGPLTSQLPSWQTVVGREPGEAELEQALSTSEALLYFGHGSGAQYIRGRTIRRLERCRPVTFLMGCSSAALSTAGDFECHGPVWNYMMAGCPAVVGTLWDVTDRDIDRLAGRAFEEWGLVARGTFGGEGKEEKEENEDKEEEGEEDREEQEKEEARAISLPEAVGRAREACRLKFLNGAAAVVYGIPVFVSG</sequence>
<feature type="compositionally biased region" description="Low complexity" evidence="5">
    <location>
        <begin position="1253"/>
        <end position="1263"/>
    </location>
</feature>
<name>A0A2C5Z0I9_9HYPO</name>
<evidence type="ECO:0000256" key="4">
    <source>
        <dbReference type="ARBA" id="ARBA00022829"/>
    </source>
</evidence>
<dbReference type="InterPro" id="IPR011990">
    <property type="entry name" value="TPR-like_helical_dom_sf"/>
</dbReference>
<dbReference type="GO" id="GO:0005737">
    <property type="term" value="C:cytoplasm"/>
    <property type="evidence" value="ECO:0007669"/>
    <property type="project" value="TreeGrafter"/>
</dbReference>
<evidence type="ECO:0000313" key="7">
    <source>
        <dbReference type="EMBL" id="PHH74517.1"/>
    </source>
</evidence>
<evidence type="ECO:0000256" key="1">
    <source>
        <dbReference type="ARBA" id="ARBA00000451"/>
    </source>
</evidence>
<evidence type="ECO:0000256" key="2">
    <source>
        <dbReference type="ARBA" id="ARBA00012489"/>
    </source>
</evidence>
<accession>A0A2C5Z0I9</accession>
<dbReference type="InterPro" id="IPR005314">
    <property type="entry name" value="Peptidase_C50"/>
</dbReference>
<organism evidence="7 8">
    <name type="scientific">Ophiocordyceps camponoti-rufipedis</name>
    <dbReference type="NCBI Taxonomy" id="2004952"/>
    <lineage>
        <taxon>Eukaryota</taxon>
        <taxon>Fungi</taxon>
        <taxon>Dikarya</taxon>
        <taxon>Ascomycota</taxon>
        <taxon>Pezizomycotina</taxon>
        <taxon>Sordariomycetes</taxon>
        <taxon>Hypocreomycetidae</taxon>
        <taxon>Hypocreales</taxon>
        <taxon>Ophiocordycipitaceae</taxon>
        <taxon>Ophiocordyceps</taxon>
    </lineage>
</organism>
<feature type="compositionally biased region" description="Polar residues" evidence="5">
    <location>
        <begin position="101"/>
        <end position="112"/>
    </location>
</feature>
<dbReference type="Pfam" id="PF03568">
    <property type="entry name" value="Separin_C"/>
    <property type="match status" value="1"/>
</dbReference>
<dbReference type="InterPro" id="IPR030397">
    <property type="entry name" value="SEPARIN_core_dom"/>
</dbReference>
<dbReference type="GO" id="GO:0006508">
    <property type="term" value="P:proteolysis"/>
    <property type="evidence" value="ECO:0007669"/>
    <property type="project" value="InterPro"/>
</dbReference>
<feature type="domain" description="Peptidase C50" evidence="6">
    <location>
        <begin position="1840"/>
        <end position="1937"/>
    </location>
</feature>
<reference evidence="7 8" key="1">
    <citation type="submission" date="2017-06" db="EMBL/GenBank/DDBJ databases">
        <title>Ant-infecting Ophiocordyceps genomes reveal a high diversity of potential behavioral manipulation genes and a possible major role for enterotoxins.</title>
        <authorList>
            <person name="De Bekker C."/>
            <person name="Evans H.C."/>
            <person name="Brachmann A."/>
            <person name="Hughes D.P."/>
        </authorList>
    </citation>
    <scope>NUCLEOTIDE SEQUENCE [LARGE SCALE GENOMIC DNA]</scope>
    <source>
        <strain evidence="7 8">Map16</strain>
    </source>
</reference>
<dbReference type="Proteomes" id="UP000226431">
    <property type="component" value="Unassembled WGS sequence"/>
</dbReference>
<evidence type="ECO:0000256" key="5">
    <source>
        <dbReference type="SAM" id="MobiDB-lite"/>
    </source>
</evidence>
<dbReference type="PANTHER" id="PTHR12792">
    <property type="entry name" value="EXTRA SPINDLE POLES 1-RELATED"/>
    <property type="match status" value="1"/>
</dbReference>
<dbReference type="GO" id="GO:0072686">
    <property type="term" value="C:mitotic spindle"/>
    <property type="evidence" value="ECO:0007669"/>
    <property type="project" value="TreeGrafter"/>
</dbReference>
<keyword evidence="8" id="KW-1185">Reference proteome</keyword>
<dbReference type="GO" id="GO:0005634">
    <property type="term" value="C:nucleus"/>
    <property type="evidence" value="ECO:0007669"/>
    <property type="project" value="InterPro"/>
</dbReference>
<protein>
    <recommendedName>
        <fullName evidence="2">separase</fullName>
        <ecNumber evidence="2">3.4.22.49</ecNumber>
    </recommendedName>
</protein>
<comment type="catalytic activity">
    <reaction evidence="1">
        <text>All bonds known to be hydrolyzed by this endopeptidase have arginine in P1 and an acidic residue in P4. P6 is often occupied by an acidic residue or by a hydroxy-amino-acid residue, the phosphorylation of which enhances cleavage.</text>
        <dbReference type="EC" id="3.4.22.49"/>
    </reaction>
</comment>
<dbReference type="GO" id="GO:0044732">
    <property type="term" value="C:mitotic spindle pole body"/>
    <property type="evidence" value="ECO:0007669"/>
    <property type="project" value="TreeGrafter"/>
</dbReference>
<dbReference type="PANTHER" id="PTHR12792:SF0">
    <property type="entry name" value="SEPARIN"/>
    <property type="match status" value="1"/>
</dbReference>
<feature type="region of interest" description="Disordered" evidence="5">
    <location>
        <begin position="1985"/>
        <end position="2018"/>
    </location>
</feature>
<dbReference type="STRING" id="2004952.A0A2C5Z0I9"/>
<keyword evidence="4" id="KW-0159">Chromosome partition</keyword>
<feature type="compositionally biased region" description="Acidic residues" evidence="5">
    <location>
        <begin position="1994"/>
        <end position="2008"/>
    </location>
</feature>
<dbReference type="EMBL" id="NJES01000269">
    <property type="protein sequence ID" value="PHH74517.1"/>
    <property type="molecule type" value="Genomic_DNA"/>
</dbReference>
<feature type="compositionally biased region" description="Low complexity" evidence="5">
    <location>
        <begin position="120"/>
        <end position="129"/>
    </location>
</feature>
<feature type="region of interest" description="Disordered" evidence="5">
    <location>
        <begin position="93"/>
        <end position="133"/>
    </location>
</feature>
<comment type="caution">
    <text evidence="7">The sequence shown here is derived from an EMBL/GenBank/DDBJ whole genome shotgun (WGS) entry which is preliminary data.</text>
</comment>
<dbReference type="OrthoDB" id="10255632at2759"/>
<dbReference type="GO" id="GO:0004197">
    <property type="term" value="F:cysteine-type endopeptidase activity"/>
    <property type="evidence" value="ECO:0007669"/>
    <property type="project" value="InterPro"/>
</dbReference>
<evidence type="ECO:0000256" key="3">
    <source>
        <dbReference type="ARBA" id="ARBA00022801"/>
    </source>
</evidence>